<organism evidence="4 5">
    <name type="scientific">Tetracentron sinense</name>
    <name type="common">Spur-leaf</name>
    <dbReference type="NCBI Taxonomy" id="13715"/>
    <lineage>
        <taxon>Eukaryota</taxon>
        <taxon>Viridiplantae</taxon>
        <taxon>Streptophyta</taxon>
        <taxon>Embryophyta</taxon>
        <taxon>Tracheophyta</taxon>
        <taxon>Spermatophyta</taxon>
        <taxon>Magnoliopsida</taxon>
        <taxon>Trochodendrales</taxon>
        <taxon>Trochodendraceae</taxon>
        <taxon>Tetracentron</taxon>
    </lineage>
</organism>
<feature type="region of interest" description="Disordered" evidence="3">
    <location>
        <begin position="1150"/>
        <end position="1175"/>
    </location>
</feature>
<dbReference type="NCBIfam" id="TIGR00756">
    <property type="entry name" value="PPR"/>
    <property type="match status" value="3"/>
</dbReference>
<dbReference type="FunFam" id="1.25.40.10:FF:000363">
    <property type="entry name" value="Pentatricopeptide repeat-containing protein"/>
    <property type="match status" value="1"/>
</dbReference>
<dbReference type="OrthoDB" id="1909155at2759"/>
<feature type="repeat" description="PPR" evidence="2">
    <location>
        <begin position="1292"/>
        <end position="1326"/>
    </location>
</feature>
<feature type="compositionally biased region" description="Polar residues" evidence="3">
    <location>
        <begin position="1644"/>
        <end position="1656"/>
    </location>
</feature>
<feature type="repeat" description="PPR" evidence="2">
    <location>
        <begin position="812"/>
        <end position="846"/>
    </location>
</feature>
<dbReference type="Proteomes" id="UP000655225">
    <property type="component" value="Unassembled WGS sequence"/>
</dbReference>
<feature type="region of interest" description="Disordered" evidence="3">
    <location>
        <begin position="1"/>
        <end position="25"/>
    </location>
</feature>
<evidence type="ECO:0000313" key="4">
    <source>
        <dbReference type="EMBL" id="KAF8390954.1"/>
    </source>
</evidence>
<dbReference type="Gene3D" id="1.25.40.10">
    <property type="entry name" value="Tetratricopeptide repeat domain"/>
    <property type="match status" value="3"/>
</dbReference>
<dbReference type="InterPro" id="IPR044645">
    <property type="entry name" value="DG1/EMB2279-like"/>
</dbReference>
<feature type="repeat" description="PPR" evidence="2">
    <location>
        <begin position="1245"/>
        <end position="1279"/>
    </location>
</feature>
<dbReference type="Pfam" id="PF13812">
    <property type="entry name" value="PPR_3"/>
    <property type="match status" value="1"/>
</dbReference>
<feature type="compositionally biased region" description="Basic and acidic residues" evidence="3">
    <location>
        <begin position="1"/>
        <end position="18"/>
    </location>
</feature>
<dbReference type="EMBL" id="JABCRI010000017">
    <property type="protein sequence ID" value="KAF8390954.1"/>
    <property type="molecule type" value="Genomic_DNA"/>
</dbReference>
<feature type="compositionally biased region" description="Basic and acidic residues" evidence="3">
    <location>
        <begin position="889"/>
        <end position="909"/>
    </location>
</feature>
<feature type="region of interest" description="Disordered" evidence="3">
    <location>
        <begin position="1397"/>
        <end position="1452"/>
    </location>
</feature>
<feature type="compositionally biased region" description="Low complexity" evidence="3">
    <location>
        <begin position="1634"/>
        <end position="1643"/>
    </location>
</feature>
<evidence type="ECO:0000256" key="1">
    <source>
        <dbReference type="ARBA" id="ARBA00022737"/>
    </source>
</evidence>
<keyword evidence="5" id="KW-1185">Reference proteome</keyword>
<evidence type="ECO:0000256" key="3">
    <source>
        <dbReference type="SAM" id="MobiDB-lite"/>
    </source>
</evidence>
<dbReference type="PROSITE" id="PS51375">
    <property type="entry name" value="PPR"/>
    <property type="match status" value="4"/>
</dbReference>
<feature type="compositionally biased region" description="Acidic residues" evidence="3">
    <location>
        <begin position="1434"/>
        <end position="1448"/>
    </location>
</feature>
<feature type="compositionally biased region" description="Basic and acidic residues" evidence="3">
    <location>
        <begin position="282"/>
        <end position="294"/>
    </location>
</feature>
<feature type="repeat" description="PPR" evidence="2">
    <location>
        <begin position="743"/>
        <end position="777"/>
    </location>
</feature>
<feature type="region of interest" description="Disordered" evidence="3">
    <location>
        <begin position="271"/>
        <end position="294"/>
    </location>
</feature>
<feature type="region of interest" description="Disordered" evidence="3">
    <location>
        <begin position="174"/>
        <end position="256"/>
    </location>
</feature>
<sequence length="1693" mass="193053">MDKPKGNRMILREEKEGTNKTTKKQWVQKNTEVGEKNIKDLNTMCGETKENGDPTEVNREAVEGIVNNHTKQWVMEVFKPVESIETVSPSRNQPIKTIFITDKACGNSEATQSSIPAAMNLKDDMTTISAAIDANPQLPGSENHVVDGEFLEKQFKFQPTFDGYLKFMESVRTGREKKSTRDVNGYKLKKNSRGKDTPRTTLSEEDEETMKLGRLELLLPQLEKDDSMERNELSEKSRGKHREGLGGVKQVYRERQNRDLKDKYTCDLREGLSKKSSVRGAQDSDRYKLDKRESDMDSKVKRELFGDRGHGNLEKINVRWTKDQASSAEPKVRESWFNKRVKDRRVQESHGKSTYVKKASSNLDFIGGELGQNESSIELQKKQLNQNMLWVNPRVNSIEKTVDLSGISKRVPERKKIYRNDAERNPSEYEINQTRTNRENFYRINEERKMGETKTSKGMYGNELFHRNKNERKMGDFDITNSVMEREKSLRNKTHLKLNENTFEREKFGSKSIERRRRLDMGHSKVENDTGYEISPNHLKVSRAGKSFMKNINENDWEMERAAFTSFEVFTDVRDRPRFSRMEMEEKIQKLAKWLNATDINLPEWWFSKMMRSAKIKFTDHSILRIIQILGTLGNWRRVLQVIEWLQSRERFKSHKSRYIYTAALGVLGKAKRPVEALNVFRVMQQQLSSYPDLAAYHCIAVTLGQAGHMKELFDVIDCMRSSPQKKFKTGVLEKWDPRLEPDIVVYNAVLNACVRRKQWEGAFWVLQELKQQGLQPSSTTYGLVMEVMLSCGKYNLVHEFFRKVKKSSIPNALNYKVLVNSLWREGKTDEALSAVHDMERRGIVGSASLYYDLARCLCSAGRCQEALMQPSAKEQEGIKRSSGASLSRESEKIASEQDPRDSEADPSSHRLLLRGSDEGKVQVKGTTSNPCPPVDGGAFSSPGSPTRDHGKGTCETPRILLHPSSGNFLEGKSWEKESELSEMEHYTPLVFNDMPIEFRQKDHGSGWFDQGKADLLEGAGAEEEQVSLNPGVILAQNPPKQPVIPSRGELQGVPCPKNSLGQSLEGAEEVRREGTAVNQEVQHVEGSTVPAEVSSQSHLGAKAAHRGEIPVLLPMMSQKEVSHWVENQLDGVGHFLGLSSVGHVSDISTPIPGIVGSTPEERGRSRVHQEGRRRSASVKELRRLECSINYDRGRRSREIDKICKVANKPLVVTYTGLIQACLDSGNVQNAAYIFNQMTEFCSPNLVTCNIMLKAYLGHKMFEEAKDLFQKVSEDSNHISSKANYKNRFNPDIYTFNTMLDACIAEKRWDDFENVYQQMLQHGYHFNAKRHLRMILDACRAGKSHQVWYQSQVLVSQILFFAMANHGRLNQKQRDDLLFDLVQQVATLTQEMQTLRREQHGDGSVPGENRSQQPEIKPEGDLGDESGADHSDESLPEGDDVNPFYEDDESRRHNPRVRGVLLETTWEHLVQSDRIPPPPITKERFCMKLEEPDYAAAITCIDSHTVNELHAFSEKAWLDLFKANAHRFQKNTLVRLIHEVGGKIGRSKRLTRFVSVRSPIVTCSRSSIMESASNTSAPPPPPTPNMAEYASATEVYRVNEKIDKLTEMFMNFMQSYNQSTPEEPIPNYVLVTDQPQVTPDQPQGQAHLTGPSNSTNVRSNPSLWLVIFQTNVQPDDDTYEEEEWRAKGKRRWT</sequence>
<dbReference type="GO" id="GO:0009658">
    <property type="term" value="P:chloroplast organization"/>
    <property type="evidence" value="ECO:0007669"/>
    <property type="project" value="InterPro"/>
</dbReference>
<reference evidence="4 5" key="1">
    <citation type="submission" date="2020-04" db="EMBL/GenBank/DDBJ databases">
        <title>Plant Genome Project.</title>
        <authorList>
            <person name="Zhang R.-G."/>
        </authorList>
    </citation>
    <scope>NUCLEOTIDE SEQUENCE [LARGE SCALE GENOMIC DNA]</scope>
    <source>
        <strain evidence="4">YNK0</strain>
        <tissue evidence="4">Leaf</tissue>
    </source>
</reference>
<dbReference type="Pfam" id="PF01535">
    <property type="entry name" value="PPR"/>
    <property type="match status" value="3"/>
</dbReference>
<evidence type="ECO:0000313" key="5">
    <source>
        <dbReference type="Proteomes" id="UP000655225"/>
    </source>
</evidence>
<feature type="compositionally biased region" description="Basic and acidic residues" evidence="3">
    <location>
        <begin position="222"/>
        <end position="237"/>
    </location>
</feature>
<proteinExistence type="predicted"/>
<dbReference type="InterPro" id="IPR011990">
    <property type="entry name" value="TPR-like_helical_dom_sf"/>
</dbReference>
<feature type="region of interest" description="Disordered" evidence="3">
    <location>
        <begin position="870"/>
        <end position="959"/>
    </location>
</feature>
<dbReference type="InterPro" id="IPR002885">
    <property type="entry name" value="PPR_rpt"/>
</dbReference>
<gene>
    <name evidence="4" type="ORF">HHK36_023254</name>
</gene>
<dbReference type="PANTHER" id="PTHR46935:SF1">
    <property type="entry name" value="OS01G0674700 PROTEIN"/>
    <property type="match status" value="1"/>
</dbReference>
<comment type="caution">
    <text evidence="4">The sequence shown here is derived from an EMBL/GenBank/DDBJ whole genome shotgun (WGS) entry which is preliminary data.</text>
</comment>
<dbReference type="GO" id="GO:0009507">
    <property type="term" value="C:chloroplast"/>
    <property type="evidence" value="ECO:0007669"/>
    <property type="project" value="TreeGrafter"/>
</dbReference>
<dbReference type="PANTHER" id="PTHR46935">
    <property type="entry name" value="OS01G0674700 PROTEIN"/>
    <property type="match status" value="1"/>
</dbReference>
<accession>A0A834YL63</accession>
<feature type="region of interest" description="Disordered" evidence="3">
    <location>
        <begin position="1634"/>
        <end position="1656"/>
    </location>
</feature>
<name>A0A834YL63_TETSI</name>
<keyword evidence="1" id="KW-0677">Repeat</keyword>
<evidence type="ECO:0008006" key="6">
    <source>
        <dbReference type="Google" id="ProtNLM"/>
    </source>
</evidence>
<dbReference type="Pfam" id="PF13041">
    <property type="entry name" value="PPR_2"/>
    <property type="match status" value="1"/>
</dbReference>
<feature type="compositionally biased region" description="Basic and acidic residues" evidence="3">
    <location>
        <begin position="1160"/>
        <end position="1175"/>
    </location>
</feature>
<protein>
    <recommendedName>
        <fullName evidence="6">Pentatricopeptide repeat-containing protein</fullName>
    </recommendedName>
</protein>
<evidence type="ECO:0000256" key="2">
    <source>
        <dbReference type="PROSITE-ProRule" id="PRU00708"/>
    </source>
</evidence>